<dbReference type="HOGENOM" id="CLU_000445_69_15_2"/>
<keyword evidence="1" id="KW-0597">Phosphoprotein</keyword>
<feature type="modified residue" description="4-aspartylphosphate" evidence="1">
    <location>
        <position position="51"/>
    </location>
</feature>
<evidence type="ECO:0000256" key="1">
    <source>
        <dbReference type="PROSITE-ProRule" id="PRU00169"/>
    </source>
</evidence>
<dbReference type="PANTHER" id="PTHR43228">
    <property type="entry name" value="TWO-COMPONENT RESPONSE REGULATOR"/>
    <property type="match status" value="1"/>
</dbReference>
<dbReference type="EMBL" id="CP005290">
    <property type="protein sequence ID" value="AGK61833.1"/>
    <property type="molecule type" value="Genomic_DNA"/>
</dbReference>
<evidence type="ECO:0000259" key="2">
    <source>
        <dbReference type="PROSITE" id="PS50110"/>
    </source>
</evidence>
<dbReference type="Gene3D" id="3.40.50.2300">
    <property type="match status" value="1"/>
</dbReference>
<name>N0BFM7_9EURY</name>
<proteinExistence type="predicted"/>
<dbReference type="SMART" id="SM00448">
    <property type="entry name" value="REC"/>
    <property type="match status" value="1"/>
</dbReference>
<dbReference type="OrthoDB" id="2830at2157"/>
<sequence>MKRVLIVDDDPLVRSILKSMLSKEYKVYEAENGKEAIALYKVYKPDLVLMDVVMPEMDGIKASEMILKIDPNAKIIGVTAYAKGKGKELVNAGALEVLEKPITRERLSERMRKYL</sequence>
<keyword evidence="4" id="KW-1185">Reference proteome</keyword>
<evidence type="ECO:0000313" key="3">
    <source>
        <dbReference type="EMBL" id="AGK61833.1"/>
    </source>
</evidence>
<dbReference type="PANTHER" id="PTHR43228:SF1">
    <property type="entry name" value="TWO-COMPONENT RESPONSE REGULATOR ARR22"/>
    <property type="match status" value="1"/>
</dbReference>
<dbReference type="SUPFAM" id="SSF52172">
    <property type="entry name" value="CheY-like"/>
    <property type="match status" value="1"/>
</dbReference>
<dbReference type="PROSITE" id="PS50110">
    <property type="entry name" value="RESPONSE_REGULATORY"/>
    <property type="match status" value="1"/>
</dbReference>
<feature type="domain" description="Response regulatory" evidence="2">
    <location>
        <begin position="3"/>
        <end position="115"/>
    </location>
</feature>
<dbReference type="InterPro" id="IPR001789">
    <property type="entry name" value="Sig_transdc_resp-reg_receiver"/>
</dbReference>
<dbReference type="GO" id="GO:0000160">
    <property type="term" value="P:phosphorelay signal transduction system"/>
    <property type="evidence" value="ECO:0007669"/>
    <property type="project" value="InterPro"/>
</dbReference>
<evidence type="ECO:0000313" key="4">
    <source>
        <dbReference type="Proteomes" id="UP000013307"/>
    </source>
</evidence>
<dbReference type="eggNOG" id="arCOG02391">
    <property type="taxonomic scope" value="Archaea"/>
</dbReference>
<dbReference type="InterPro" id="IPR052048">
    <property type="entry name" value="ST_Response_Regulator"/>
</dbReference>
<dbReference type="Proteomes" id="UP000013307">
    <property type="component" value="Chromosome"/>
</dbReference>
<dbReference type="STRING" id="387631.Asulf_01865"/>
<reference evidence="3 4" key="1">
    <citation type="journal article" date="2013" name="Genome Announc.">
        <title>Complete Genome Sequence of the Thermophilic and Facultatively Chemolithoautotrophic Sulfate Reducer Archaeoglobus sulfaticallidus Strain PM70-1T.</title>
        <authorList>
            <person name="Stokke R."/>
            <person name="Hocking W.P."/>
            <person name="Steinsbu B.O."/>
            <person name="Steen I.H."/>
        </authorList>
    </citation>
    <scope>NUCLEOTIDE SEQUENCE [LARGE SCALE GENOMIC DNA]</scope>
    <source>
        <strain evidence="3">PM70-1</strain>
    </source>
</reference>
<dbReference type="AlphaFoldDB" id="N0BFM7"/>
<protein>
    <recommendedName>
        <fullName evidence="2">Response regulatory domain-containing protein</fullName>
    </recommendedName>
</protein>
<dbReference type="GeneID" id="15393500"/>
<dbReference type="InterPro" id="IPR011006">
    <property type="entry name" value="CheY-like_superfamily"/>
</dbReference>
<accession>N0BFM7</accession>
<gene>
    <name evidence="3" type="ORF">Asulf_01865</name>
</gene>
<organism evidence="3 4">
    <name type="scientific">Archaeoglobus sulfaticallidus PM70-1</name>
    <dbReference type="NCBI Taxonomy" id="387631"/>
    <lineage>
        <taxon>Archaea</taxon>
        <taxon>Methanobacteriati</taxon>
        <taxon>Methanobacteriota</taxon>
        <taxon>Archaeoglobi</taxon>
        <taxon>Archaeoglobales</taxon>
        <taxon>Archaeoglobaceae</taxon>
        <taxon>Archaeoglobus</taxon>
    </lineage>
</organism>
<dbReference type="RefSeq" id="WP_015591429.1">
    <property type="nucleotide sequence ID" value="NC_021169.1"/>
</dbReference>
<dbReference type="Pfam" id="PF00072">
    <property type="entry name" value="Response_reg"/>
    <property type="match status" value="1"/>
</dbReference>
<dbReference type="KEGG" id="ast:Asulf_01865"/>